<dbReference type="SUPFAM" id="SSF57716">
    <property type="entry name" value="Glucocorticoid receptor-like (DNA-binding domain)"/>
    <property type="match status" value="2"/>
</dbReference>
<feature type="region of interest" description="Disordered" evidence="18">
    <location>
        <begin position="1"/>
        <end position="134"/>
    </location>
</feature>
<dbReference type="SMART" id="SM01203">
    <property type="entry name" value="DUF3585"/>
    <property type="match status" value="1"/>
</dbReference>
<feature type="compositionally biased region" description="Low complexity" evidence="18">
    <location>
        <begin position="87"/>
        <end position="109"/>
    </location>
</feature>
<feature type="compositionally biased region" description="Low complexity" evidence="18">
    <location>
        <begin position="678"/>
        <end position="698"/>
    </location>
</feature>
<keyword evidence="5" id="KW-1003">Cell membrane</keyword>
<dbReference type="Pfam" id="PF00307">
    <property type="entry name" value="CH"/>
    <property type="match status" value="1"/>
</dbReference>
<dbReference type="GO" id="GO:0005770">
    <property type="term" value="C:late endosome"/>
    <property type="evidence" value="ECO:0007669"/>
    <property type="project" value="Ensembl"/>
</dbReference>
<feature type="compositionally biased region" description="Basic and acidic residues" evidence="18">
    <location>
        <begin position="593"/>
        <end position="609"/>
    </location>
</feature>
<feature type="compositionally biased region" description="Acidic residues" evidence="18">
    <location>
        <begin position="386"/>
        <end position="398"/>
    </location>
</feature>
<dbReference type="PROSITE" id="PS50023">
    <property type="entry name" value="LIM_DOMAIN_2"/>
    <property type="match status" value="1"/>
</dbReference>
<dbReference type="InterPro" id="IPR001781">
    <property type="entry name" value="Znf_LIM"/>
</dbReference>
<dbReference type="InterPro" id="IPR050540">
    <property type="entry name" value="F-actin_Monoox_Mical"/>
</dbReference>
<feature type="compositionally biased region" description="Acidic residues" evidence="18">
    <location>
        <begin position="614"/>
        <end position="625"/>
    </location>
</feature>
<dbReference type="InterPro" id="IPR036872">
    <property type="entry name" value="CH_dom_sf"/>
</dbReference>
<dbReference type="SMART" id="SM00033">
    <property type="entry name" value="CH"/>
    <property type="match status" value="1"/>
</dbReference>
<feature type="domain" description="LIM zinc-binding" evidence="20">
    <location>
        <begin position="294"/>
        <end position="356"/>
    </location>
</feature>
<feature type="compositionally biased region" description="Basic and acidic residues" evidence="18">
    <location>
        <begin position="1053"/>
        <end position="1066"/>
    </location>
</feature>
<dbReference type="PANTHER" id="PTHR23167:SF89">
    <property type="entry name" value="MICAL-LIKE PROTEIN 1"/>
    <property type="match status" value="1"/>
</dbReference>
<dbReference type="GO" id="GO:0005814">
    <property type="term" value="C:centriole"/>
    <property type="evidence" value="ECO:0007669"/>
    <property type="project" value="Ensembl"/>
</dbReference>
<dbReference type="GO" id="GO:0005912">
    <property type="term" value="C:adherens junction"/>
    <property type="evidence" value="ECO:0007669"/>
    <property type="project" value="Ensembl"/>
</dbReference>
<evidence type="ECO:0000256" key="3">
    <source>
        <dbReference type="ARBA" id="ARBA00004245"/>
    </source>
</evidence>
<dbReference type="GO" id="GO:0097320">
    <property type="term" value="P:plasma membrane tubulation"/>
    <property type="evidence" value="ECO:0007669"/>
    <property type="project" value="Ensembl"/>
</dbReference>
<evidence type="ECO:0000256" key="15">
    <source>
        <dbReference type="ARBA" id="ARBA00023273"/>
    </source>
</evidence>
<feature type="region of interest" description="Disordered" evidence="18">
    <location>
        <begin position="1031"/>
        <end position="1066"/>
    </location>
</feature>
<dbReference type="GO" id="GO:0061512">
    <property type="term" value="P:protein localization to cilium"/>
    <property type="evidence" value="ECO:0007669"/>
    <property type="project" value="Ensembl"/>
</dbReference>
<evidence type="ECO:0000256" key="10">
    <source>
        <dbReference type="ARBA" id="ARBA00022833"/>
    </source>
</evidence>
<evidence type="ECO:0000259" key="19">
    <source>
        <dbReference type="PROSITE" id="PS50021"/>
    </source>
</evidence>
<dbReference type="AlphaFoldDB" id="A0A674IL35"/>
<dbReference type="PROSITE" id="PS51848">
    <property type="entry name" value="BMERB"/>
    <property type="match status" value="1"/>
</dbReference>
<dbReference type="Ensembl" id="ENSTMTT00000008581.1">
    <property type="protein sequence ID" value="ENSTMTP00000008299.1"/>
    <property type="gene ID" value="ENSTMTG00000006053.1"/>
</dbReference>
<evidence type="ECO:0000256" key="17">
    <source>
        <dbReference type="SAM" id="Coils"/>
    </source>
</evidence>
<dbReference type="Proteomes" id="UP000472274">
    <property type="component" value="Unplaced"/>
</dbReference>
<dbReference type="GO" id="GO:0070300">
    <property type="term" value="F:phosphatidic acid binding"/>
    <property type="evidence" value="ECO:0007669"/>
    <property type="project" value="Ensembl"/>
</dbReference>
<dbReference type="GO" id="GO:0055038">
    <property type="term" value="C:recycling endosome membrane"/>
    <property type="evidence" value="ECO:0007669"/>
    <property type="project" value="Ensembl"/>
</dbReference>
<evidence type="ECO:0000256" key="6">
    <source>
        <dbReference type="ARBA" id="ARBA00022490"/>
    </source>
</evidence>
<dbReference type="GO" id="GO:0031267">
    <property type="term" value="F:small GTPase binding"/>
    <property type="evidence" value="ECO:0007669"/>
    <property type="project" value="Ensembl"/>
</dbReference>
<keyword evidence="10 16" id="KW-0862">Zinc</keyword>
<dbReference type="GO" id="GO:0002042">
    <property type="term" value="P:cell migration involved in sprouting angiogenesis"/>
    <property type="evidence" value="ECO:0007669"/>
    <property type="project" value="Ensembl"/>
</dbReference>
<evidence type="ECO:0000256" key="18">
    <source>
        <dbReference type="SAM" id="MobiDB-lite"/>
    </source>
</evidence>
<keyword evidence="6" id="KW-0963">Cytoplasm</keyword>
<dbReference type="GO" id="GO:0010009">
    <property type="term" value="C:cytoplasmic side of endosome membrane"/>
    <property type="evidence" value="ECO:0007669"/>
    <property type="project" value="Ensembl"/>
</dbReference>
<dbReference type="InterPro" id="IPR022735">
    <property type="entry name" value="bMERB_dom"/>
</dbReference>
<evidence type="ECO:0000256" key="13">
    <source>
        <dbReference type="ARBA" id="ARBA00023136"/>
    </source>
</evidence>
<keyword evidence="12 17" id="KW-0175">Coiled coil</keyword>
<evidence type="ECO:0000259" key="20">
    <source>
        <dbReference type="PROSITE" id="PS50023"/>
    </source>
</evidence>
<evidence type="ECO:0000256" key="5">
    <source>
        <dbReference type="ARBA" id="ARBA00022475"/>
    </source>
</evidence>
<dbReference type="InterPro" id="IPR001715">
    <property type="entry name" value="CH_dom"/>
</dbReference>
<dbReference type="GO" id="GO:0006898">
    <property type="term" value="P:receptor-mediated endocytosis"/>
    <property type="evidence" value="ECO:0007669"/>
    <property type="project" value="Ensembl"/>
</dbReference>
<evidence type="ECO:0000313" key="23">
    <source>
        <dbReference type="Proteomes" id="UP000472274"/>
    </source>
</evidence>
<keyword evidence="23" id="KW-1185">Reference proteome</keyword>
<dbReference type="SMART" id="SM00132">
    <property type="entry name" value="LIM"/>
    <property type="match status" value="1"/>
</dbReference>
<keyword evidence="14" id="KW-0206">Cytoskeleton</keyword>
<feature type="coiled-coil region" evidence="17">
    <location>
        <begin position="886"/>
        <end position="920"/>
    </location>
</feature>
<feature type="compositionally biased region" description="Pro residues" evidence="18">
    <location>
        <begin position="453"/>
        <end position="467"/>
    </location>
</feature>
<sequence>MAPGPCQAGTLPAAARAEEEPGCGAGRRSGGDRSEQSPARGGRRSRRPEGVGGSREPRRGTERSGAAAPEPCDPRPAGGAPCPPGPSAGTGARRPLPGAAQARAGERGALSAPHEAPPGGGALTSGSAPMSGPRGALQAWCRRQCEGYPGVEIRDLSSSFRDGLAFCAILHRHRPDLLNFDSLSKDNVYENNHLAFELAERELGIPALLDPNDMVSMRVPDCLSIMTYVSQYYNHFTNPNQARVPPPMRHPAAASSPLLPAPKKLIPAADSTTAPQDDVVEGLAERSQRNTLSSTCAACHQHVHLVQRYLADGKLYHRQCFRCKECSSTLLPGSYKPGPESGTFVCTQHRGKLGLSGRTECRPSPDLQHPGKRTEAGAATVGEDAPPSEEEEEEEEGKEDGVQTSLVIASESHPPGEKEAGAAEKGRAPIGVETAVSPARAENETPSSEPCSQTPPRPPLPSKPPVPSQDKASPLDGRLKDTRPTPAPRRGADAAAPSPPSSHPVPRPRSNVQSEASEPGPGLVNGRVPEPGPPVPKPRGRPTSSDRAGAAVRPKDPPWIALVQPEPKRKPAPPPPGSGQETPTRASEEEEEQGKGRERESRSASREPKAYNPFEEEEEEEEEEGATPKSTPKQDQSESMTKPTHPWYRITPTSSPKTKKRPAPRAPSSSPLVHHPISRLSHSEPSSSTPSPALSLESINSECSAKAPGDPDEASVPKSSSEPTVHAPVASKISCADTPLTSVSSSESPAAPASLSANSSFSSSSELASSSGEAQGGAQQTSKSFSASNLKTSPSQLPPKPPASASPTPILLASDTGEGGPKNSPSPKPQLKSSCKENPFNRKSSPVTSPSAQKPPKGSKPARPPAPGHGFPLIKRKVQADQYVPVEDIYGEMDTIEQRLDELEHRGVELEEKLRSVENDSPEDSLLVDWFKLIHEKHMLVRRESELIYIFKQQNLEQRQADVEYELRCLLNKPAKDWTDDDRERETVLMQELVTIIEQRNAIVNCLDEDRQREEEEDKLLEAMIKKKEFHKESEGKKKGKFKPMKVLKLLGNKHESKSKSPKEKS</sequence>
<dbReference type="Gene3D" id="1.10.418.10">
    <property type="entry name" value="Calponin-like domain"/>
    <property type="match status" value="1"/>
</dbReference>
<evidence type="ECO:0000256" key="2">
    <source>
        <dbReference type="ARBA" id="ARBA00004202"/>
    </source>
</evidence>
<dbReference type="CDD" id="cd09444">
    <property type="entry name" value="LIM_Mical_like_1"/>
    <property type="match status" value="1"/>
</dbReference>
<dbReference type="CDD" id="cd21252">
    <property type="entry name" value="CH_MICALL1"/>
    <property type="match status" value="1"/>
</dbReference>
<accession>A0A674IL35</accession>
<evidence type="ECO:0000256" key="4">
    <source>
        <dbReference type="ARBA" id="ARBA00004316"/>
    </source>
</evidence>
<proteinExistence type="predicted"/>
<gene>
    <name evidence="22" type="primary">MICALL1</name>
</gene>
<dbReference type="GO" id="GO:0005886">
    <property type="term" value="C:plasma membrane"/>
    <property type="evidence" value="ECO:0007669"/>
    <property type="project" value="UniProtKB-SubCell"/>
</dbReference>
<dbReference type="GO" id="GO:0060271">
    <property type="term" value="P:cilium assembly"/>
    <property type="evidence" value="ECO:0007669"/>
    <property type="project" value="Ensembl"/>
</dbReference>
<evidence type="ECO:0000256" key="14">
    <source>
        <dbReference type="ARBA" id="ARBA00023212"/>
    </source>
</evidence>
<dbReference type="GO" id="GO:0036010">
    <property type="term" value="P:protein localization to endosome"/>
    <property type="evidence" value="ECO:0007669"/>
    <property type="project" value="Ensembl"/>
</dbReference>
<dbReference type="GO" id="GO:0032458">
    <property type="term" value="P:slow endocytic recycling"/>
    <property type="evidence" value="ECO:0007669"/>
    <property type="project" value="Ensembl"/>
</dbReference>
<evidence type="ECO:0000256" key="12">
    <source>
        <dbReference type="ARBA" id="ARBA00023054"/>
    </source>
</evidence>
<dbReference type="Pfam" id="PF00412">
    <property type="entry name" value="LIM"/>
    <property type="match status" value="1"/>
</dbReference>
<dbReference type="GeneTree" id="ENSGT00940000156057"/>
<keyword evidence="11 16" id="KW-0440">LIM domain</keyword>
<dbReference type="SUPFAM" id="SSF47576">
    <property type="entry name" value="Calponin-homology domain, CH-domain"/>
    <property type="match status" value="1"/>
</dbReference>
<evidence type="ECO:0000256" key="7">
    <source>
        <dbReference type="ARBA" id="ARBA00022553"/>
    </source>
</evidence>
<feature type="compositionally biased region" description="Polar residues" evidence="18">
    <location>
        <begin position="628"/>
        <end position="642"/>
    </location>
</feature>
<reference evidence="22" key="1">
    <citation type="submission" date="2025-08" db="UniProtKB">
        <authorList>
            <consortium name="Ensembl"/>
        </authorList>
    </citation>
    <scope>IDENTIFICATION</scope>
</reference>
<dbReference type="GO" id="GO:0005929">
    <property type="term" value="C:cilium"/>
    <property type="evidence" value="ECO:0007669"/>
    <property type="project" value="Ensembl"/>
</dbReference>
<dbReference type="FunFam" id="1.10.418.10:FF:000055">
    <property type="entry name" value="MICAL-like protein 2"/>
    <property type="match status" value="1"/>
</dbReference>
<evidence type="ECO:0000313" key="22">
    <source>
        <dbReference type="Ensembl" id="ENSTMTP00000008299.1"/>
    </source>
</evidence>
<evidence type="ECO:0000256" key="9">
    <source>
        <dbReference type="ARBA" id="ARBA00022753"/>
    </source>
</evidence>
<dbReference type="Pfam" id="PF12130">
    <property type="entry name" value="bMERB_dom"/>
    <property type="match status" value="1"/>
</dbReference>
<keyword evidence="15" id="KW-0966">Cell projection</keyword>
<dbReference type="GO" id="GO:0042802">
    <property type="term" value="F:identical protein binding"/>
    <property type="evidence" value="ECO:0007669"/>
    <property type="project" value="Ensembl"/>
</dbReference>
<dbReference type="Gene3D" id="2.10.110.10">
    <property type="entry name" value="Cysteine Rich Protein"/>
    <property type="match status" value="1"/>
</dbReference>
<keyword evidence="8 16" id="KW-0479">Metal-binding</keyword>
<keyword evidence="13" id="KW-0472">Membrane</keyword>
<evidence type="ECO:0000256" key="1">
    <source>
        <dbReference type="ARBA" id="ARBA00004172"/>
    </source>
</evidence>
<feature type="domain" description="BMERB" evidence="21">
    <location>
        <begin position="876"/>
        <end position="1023"/>
    </location>
</feature>
<evidence type="ECO:0000259" key="21">
    <source>
        <dbReference type="PROSITE" id="PS51848"/>
    </source>
</evidence>
<dbReference type="GO" id="GO:0031175">
    <property type="term" value="P:neuron projection development"/>
    <property type="evidence" value="ECO:0007669"/>
    <property type="project" value="Ensembl"/>
</dbReference>
<dbReference type="PROSITE" id="PS50021">
    <property type="entry name" value="CH"/>
    <property type="match status" value="1"/>
</dbReference>
<feature type="compositionally biased region" description="Polar residues" evidence="18">
    <location>
        <begin position="841"/>
        <end position="852"/>
    </location>
</feature>
<keyword evidence="9" id="KW-0967">Endosome</keyword>
<dbReference type="InParanoid" id="A0A674IL35"/>
<reference evidence="22" key="2">
    <citation type="submission" date="2025-09" db="UniProtKB">
        <authorList>
            <consortium name="Ensembl"/>
        </authorList>
    </citation>
    <scope>IDENTIFICATION</scope>
</reference>
<dbReference type="GO" id="GO:0046872">
    <property type="term" value="F:metal ion binding"/>
    <property type="evidence" value="ECO:0007669"/>
    <property type="project" value="UniProtKB-KW"/>
</dbReference>
<keyword evidence="7" id="KW-0597">Phosphoprotein</keyword>
<name>A0A674IL35_9SAUR</name>
<protein>
    <submittedName>
        <fullName evidence="22">MICAL like 1</fullName>
    </submittedName>
</protein>
<comment type="subcellular location">
    <subcellularLocation>
        <location evidence="2">Cell membrane</location>
        <topology evidence="2">Peripheral membrane protein</topology>
    </subcellularLocation>
    <subcellularLocation>
        <location evidence="4">Cell projection</location>
    </subcellularLocation>
    <subcellularLocation>
        <location evidence="3">Cytoplasm</location>
        <location evidence="3">Cytoskeleton</location>
    </subcellularLocation>
    <subcellularLocation>
        <location evidence="1">Recycling endosome</location>
    </subcellularLocation>
</comment>
<organism evidence="22 23">
    <name type="scientific">Terrapene triunguis</name>
    <name type="common">Three-toed box turtle</name>
    <dbReference type="NCBI Taxonomy" id="2587831"/>
    <lineage>
        <taxon>Eukaryota</taxon>
        <taxon>Metazoa</taxon>
        <taxon>Chordata</taxon>
        <taxon>Craniata</taxon>
        <taxon>Vertebrata</taxon>
        <taxon>Euteleostomi</taxon>
        <taxon>Archelosauria</taxon>
        <taxon>Testudinata</taxon>
        <taxon>Testudines</taxon>
        <taxon>Cryptodira</taxon>
        <taxon>Durocryptodira</taxon>
        <taxon>Testudinoidea</taxon>
        <taxon>Emydidae</taxon>
        <taxon>Terrapene</taxon>
    </lineage>
</organism>
<feature type="region of interest" description="Disordered" evidence="18">
    <location>
        <begin position="354"/>
        <end position="873"/>
    </location>
</feature>
<evidence type="ECO:0000256" key="16">
    <source>
        <dbReference type="PROSITE-ProRule" id="PRU00125"/>
    </source>
</evidence>
<dbReference type="GO" id="GO:0008093">
    <property type="term" value="F:cytoskeletal anchor activity"/>
    <property type="evidence" value="ECO:0007669"/>
    <property type="project" value="Ensembl"/>
</dbReference>
<evidence type="ECO:0000256" key="11">
    <source>
        <dbReference type="ARBA" id="ARBA00023038"/>
    </source>
</evidence>
<dbReference type="PANTHER" id="PTHR23167">
    <property type="entry name" value="CALPONIN HOMOLOGY DOMAIN-CONTAINING PROTEIN DDB_G0272472-RELATED"/>
    <property type="match status" value="1"/>
</dbReference>
<feature type="compositionally biased region" description="Low complexity" evidence="18">
    <location>
        <begin position="738"/>
        <end position="782"/>
    </location>
</feature>
<feature type="compositionally biased region" description="Pro residues" evidence="18">
    <location>
        <begin position="497"/>
        <end position="507"/>
    </location>
</feature>
<feature type="domain" description="Calponin-homology (CH)" evidence="19">
    <location>
        <begin position="131"/>
        <end position="237"/>
    </location>
</feature>
<dbReference type="GO" id="GO:0006612">
    <property type="term" value="P:protein targeting to membrane"/>
    <property type="evidence" value="ECO:0007669"/>
    <property type="project" value="Ensembl"/>
</dbReference>
<evidence type="ECO:0000256" key="8">
    <source>
        <dbReference type="ARBA" id="ARBA00022723"/>
    </source>
</evidence>
<dbReference type="PROSITE" id="PS00478">
    <property type="entry name" value="LIM_DOMAIN_1"/>
    <property type="match status" value="1"/>
</dbReference>
<feature type="compositionally biased region" description="Basic and acidic residues" evidence="18">
    <location>
        <begin position="414"/>
        <end position="427"/>
    </location>
</feature>